<gene>
    <name evidence="3" type="ORF">OIU84_029731</name>
</gene>
<reference evidence="3 4" key="1">
    <citation type="journal article" date="2023" name="Int. J. Mol. Sci.">
        <title>De Novo Assembly and Annotation of 11 Diverse Shrub Willow (Salix) Genomes Reveals Novel Gene Organization in Sex-Linked Regions.</title>
        <authorList>
            <person name="Hyden B."/>
            <person name="Feng K."/>
            <person name="Yates T.B."/>
            <person name="Jawdy S."/>
            <person name="Cereghino C."/>
            <person name="Smart L.B."/>
            <person name="Muchero W."/>
        </authorList>
    </citation>
    <scope>NUCLEOTIDE SEQUENCE [LARGE SCALE GENOMIC DNA]</scope>
    <source>
        <tissue evidence="3">Shoot tip</tissue>
    </source>
</reference>
<organism evidence="3 4">
    <name type="scientific">Salix udensis</name>
    <dbReference type="NCBI Taxonomy" id="889485"/>
    <lineage>
        <taxon>Eukaryota</taxon>
        <taxon>Viridiplantae</taxon>
        <taxon>Streptophyta</taxon>
        <taxon>Embryophyta</taxon>
        <taxon>Tracheophyta</taxon>
        <taxon>Spermatophyta</taxon>
        <taxon>Magnoliopsida</taxon>
        <taxon>eudicotyledons</taxon>
        <taxon>Gunneridae</taxon>
        <taxon>Pentapetalae</taxon>
        <taxon>rosids</taxon>
        <taxon>fabids</taxon>
        <taxon>Malpighiales</taxon>
        <taxon>Salicaceae</taxon>
        <taxon>Saliceae</taxon>
        <taxon>Salix</taxon>
    </lineage>
</organism>
<dbReference type="InterPro" id="IPR007612">
    <property type="entry name" value="LOR"/>
</dbReference>
<dbReference type="EMBL" id="JAPFFJ010000009">
    <property type="protein sequence ID" value="KAJ6419666.1"/>
    <property type="molecule type" value="Genomic_DNA"/>
</dbReference>
<evidence type="ECO:0000256" key="1">
    <source>
        <dbReference type="ARBA" id="ARBA00005437"/>
    </source>
</evidence>
<feature type="signal peptide" evidence="2">
    <location>
        <begin position="1"/>
        <end position="20"/>
    </location>
</feature>
<evidence type="ECO:0000313" key="3">
    <source>
        <dbReference type="EMBL" id="KAJ6419666.1"/>
    </source>
</evidence>
<dbReference type="InterPro" id="IPR038595">
    <property type="entry name" value="LOR_sf"/>
</dbReference>
<dbReference type="Pfam" id="PF04525">
    <property type="entry name" value="LOR"/>
    <property type="match status" value="1"/>
</dbReference>
<dbReference type="Proteomes" id="UP001162972">
    <property type="component" value="Chromosome 7"/>
</dbReference>
<accession>A0AAD6P834</accession>
<dbReference type="Gene3D" id="2.40.160.200">
    <property type="entry name" value="LURP1-related"/>
    <property type="match status" value="1"/>
</dbReference>
<evidence type="ECO:0000256" key="2">
    <source>
        <dbReference type="SAM" id="SignalP"/>
    </source>
</evidence>
<dbReference type="AlphaFoldDB" id="A0AAD6P834"/>
<keyword evidence="4" id="KW-1185">Reference proteome</keyword>
<sequence>MAKCTLLTVWRKSLLISCNGFTVFNSCGDLVYRVDNYIDRPEELVLMDGSGKSILTMRRRKGFITQDFRCLHHEREAIAGNYVNSTKWDARSGGANAGTTSTGIGAKGKAVALIDRALPPPPAGGIAGWECKGVGYGRCGGLEEV</sequence>
<dbReference type="InterPro" id="IPR025659">
    <property type="entry name" value="Tubby-like_C"/>
</dbReference>
<feature type="chain" id="PRO_5042150318" evidence="2">
    <location>
        <begin position="21"/>
        <end position="145"/>
    </location>
</feature>
<evidence type="ECO:0000313" key="4">
    <source>
        <dbReference type="Proteomes" id="UP001162972"/>
    </source>
</evidence>
<comment type="similarity">
    <text evidence="1">Belongs to the LOR family.</text>
</comment>
<dbReference type="PANTHER" id="PTHR31087">
    <property type="match status" value="1"/>
</dbReference>
<keyword evidence="2" id="KW-0732">Signal</keyword>
<name>A0AAD6P834_9ROSI</name>
<comment type="caution">
    <text evidence="3">The sequence shown here is derived from an EMBL/GenBank/DDBJ whole genome shotgun (WGS) entry which is preliminary data.</text>
</comment>
<dbReference type="SUPFAM" id="SSF54518">
    <property type="entry name" value="Tubby C-terminal domain-like"/>
    <property type="match status" value="1"/>
</dbReference>
<protein>
    <submittedName>
        <fullName evidence="3">Uncharacterized protein</fullName>
    </submittedName>
</protein>
<proteinExistence type="inferred from homology"/>
<dbReference type="PANTHER" id="PTHR31087:SF14">
    <property type="entry name" value="PROTEIN LURP-ONE-RELATED 17"/>
    <property type="match status" value="1"/>
</dbReference>